<proteinExistence type="predicted"/>
<reference evidence="4" key="2">
    <citation type="submission" date="2015-01" db="EMBL/GenBank/DDBJ databases">
        <title>Evolutionary Origins and Diversification of the Mycorrhizal Mutualists.</title>
        <authorList>
            <consortium name="DOE Joint Genome Institute"/>
            <consortium name="Mycorrhizal Genomics Consortium"/>
            <person name="Kohler A."/>
            <person name="Kuo A."/>
            <person name="Nagy L.G."/>
            <person name="Floudas D."/>
            <person name="Copeland A."/>
            <person name="Barry K.W."/>
            <person name="Cichocki N."/>
            <person name="Veneault-Fourrey C."/>
            <person name="LaButti K."/>
            <person name="Lindquist E.A."/>
            <person name="Lipzen A."/>
            <person name="Lundell T."/>
            <person name="Morin E."/>
            <person name="Murat C."/>
            <person name="Riley R."/>
            <person name="Ohm R."/>
            <person name="Sun H."/>
            <person name="Tunlid A."/>
            <person name="Henrissat B."/>
            <person name="Grigoriev I.V."/>
            <person name="Hibbett D.S."/>
            <person name="Martin F."/>
        </authorList>
    </citation>
    <scope>NUCLEOTIDE SEQUENCE [LARGE SCALE GENOMIC DNA]</scope>
    <source>
        <strain evidence="4">F 1598</strain>
    </source>
</reference>
<evidence type="ECO:0000256" key="1">
    <source>
        <dbReference type="SAM" id="MobiDB-lite"/>
    </source>
</evidence>
<reference evidence="3 4" key="1">
    <citation type="submission" date="2014-04" db="EMBL/GenBank/DDBJ databases">
        <authorList>
            <consortium name="DOE Joint Genome Institute"/>
            <person name="Kuo A."/>
            <person name="Tarkka M."/>
            <person name="Buscot F."/>
            <person name="Kohler A."/>
            <person name="Nagy L.G."/>
            <person name="Floudas D."/>
            <person name="Copeland A."/>
            <person name="Barry K.W."/>
            <person name="Cichocki N."/>
            <person name="Veneault-Fourrey C."/>
            <person name="LaButti K."/>
            <person name="Lindquist E.A."/>
            <person name="Lipzen A."/>
            <person name="Lundell T."/>
            <person name="Morin E."/>
            <person name="Murat C."/>
            <person name="Sun H."/>
            <person name="Tunlid A."/>
            <person name="Henrissat B."/>
            <person name="Grigoriev I.V."/>
            <person name="Hibbett D.S."/>
            <person name="Martin F."/>
            <person name="Nordberg H.P."/>
            <person name="Cantor M.N."/>
            <person name="Hua S.X."/>
        </authorList>
    </citation>
    <scope>NUCLEOTIDE SEQUENCE [LARGE SCALE GENOMIC DNA]</scope>
    <source>
        <strain evidence="3 4">F 1598</strain>
    </source>
</reference>
<accession>A0A0C3BAY5</accession>
<dbReference type="InParanoid" id="A0A0C3BAY5"/>
<keyword evidence="2" id="KW-0472">Membrane</keyword>
<keyword evidence="4" id="KW-1185">Reference proteome</keyword>
<sequence>MFSRPVHAVHLSQFTLPITSDSLALLAIILDVSAIFCVRFAIPTMFCDLLAIIIYLLRFLMISSTFTLTPQPFPSSTLISATQQSHTSQSRLETPQTSRIAPSTRPITMPL</sequence>
<dbReference type="AlphaFoldDB" id="A0A0C3BAY5"/>
<name>A0A0C3BAY5_PILCF</name>
<evidence type="ECO:0000313" key="4">
    <source>
        <dbReference type="Proteomes" id="UP000054166"/>
    </source>
</evidence>
<dbReference type="HOGENOM" id="CLU_2159354_0_0_1"/>
<organism evidence="3 4">
    <name type="scientific">Piloderma croceum (strain F 1598)</name>
    <dbReference type="NCBI Taxonomy" id="765440"/>
    <lineage>
        <taxon>Eukaryota</taxon>
        <taxon>Fungi</taxon>
        <taxon>Dikarya</taxon>
        <taxon>Basidiomycota</taxon>
        <taxon>Agaricomycotina</taxon>
        <taxon>Agaricomycetes</taxon>
        <taxon>Agaricomycetidae</taxon>
        <taxon>Atheliales</taxon>
        <taxon>Atheliaceae</taxon>
        <taxon>Piloderma</taxon>
    </lineage>
</organism>
<feature type="region of interest" description="Disordered" evidence="1">
    <location>
        <begin position="79"/>
        <end position="111"/>
    </location>
</feature>
<protein>
    <submittedName>
        <fullName evidence="3">Uncharacterized protein</fullName>
    </submittedName>
</protein>
<evidence type="ECO:0000256" key="2">
    <source>
        <dbReference type="SAM" id="Phobius"/>
    </source>
</evidence>
<feature type="transmembrane region" description="Helical" evidence="2">
    <location>
        <begin position="23"/>
        <end position="42"/>
    </location>
</feature>
<dbReference type="EMBL" id="KN832991">
    <property type="protein sequence ID" value="KIM83463.1"/>
    <property type="molecule type" value="Genomic_DNA"/>
</dbReference>
<evidence type="ECO:0000313" key="3">
    <source>
        <dbReference type="EMBL" id="KIM83463.1"/>
    </source>
</evidence>
<keyword evidence="2" id="KW-0812">Transmembrane</keyword>
<feature type="transmembrane region" description="Helical" evidence="2">
    <location>
        <begin position="49"/>
        <end position="68"/>
    </location>
</feature>
<keyword evidence="2" id="KW-1133">Transmembrane helix</keyword>
<feature type="compositionally biased region" description="Polar residues" evidence="1">
    <location>
        <begin position="79"/>
        <end position="101"/>
    </location>
</feature>
<dbReference type="Proteomes" id="UP000054166">
    <property type="component" value="Unassembled WGS sequence"/>
</dbReference>
<gene>
    <name evidence="3" type="ORF">PILCRDRAFT_7364</name>
</gene>